<dbReference type="Proteomes" id="UP000321046">
    <property type="component" value="Unassembled WGS sequence"/>
</dbReference>
<accession>A0A5C6X1C5</accession>
<organism evidence="3 4">
    <name type="scientific">Lujinxingia vulgaris</name>
    <dbReference type="NCBI Taxonomy" id="2600176"/>
    <lineage>
        <taxon>Bacteria</taxon>
        <taxon>Deltaproteobacteria</taxon>
        <taxon>Bradymonadales</taxon>
        <taxon>Lujinxingiaceae</taxon>
        <taxon>Lujinxingia</taxon>
    </lineage>
</organism>
<evidence type="ECO:0000313" key="4">
    <source>
        <dbReference type="Proteomes" id="UP000321046"/>
    </source>
</evidence>
<dbReference type="NCBIfam" id="NF001095">
    <property type="entry name" value="PRK00124.1"/>
    <property type="match status" value="1"/>
</dbReference>
<comment type="similarity">
    <text evidence="1 2">Belongs to the UPF0178 family.</text>
</comment>
<reference evidence="3 4" key="1">
    <citation type="submission" date="2019-08" db="EMBL/GenBank/DDBJ databases">
        <title>Bradymonadales sp. TMQ2.</title>
        <authorList>
            <person name="Liang Q."/>
        </authorList>
    </citation>
    <scope>NUCLEOTIDE SEQUENCE [LARGE SCALE GENOMIC DNA]</scope>
    <source>
        <strain evidence="3 4">TMQ2</strain>
    </source>
</reference>
<comment type="caution">
    <text evidence="3">The sequence shown here is derived from an EMBL/GenBank/DDBJ whole genome shotgun (WGS) entry which is preliminary data.</text>
</comment>
<name>A0A5C6X1C5_9DELT</name>
<dbReference type="RefSeq" id="WP_146976257.1">
    <property type="nucleotide sequence ID" value="NZ_VOSL01000125.1"/>
</dbReference>
<dbReference type="CDD" id="cd18720">
    <property type="entry name" value="PIN_YqxD-like"/>
    <property type="match status" value="1"/>
</dbReference>
<evidence type="ECO:0000256" key="1">
    <source>
        <dbReference type="ARBA" id="ARBA00008522"/>
    </source>
</evidence>
<dbReference type="AlphaFoldDB" id="A0A5C6X1C5"/>
<dbReference type="PANTHER" id="PTHR35146">
    <property type="entry name" value="UPF0178 PROTEIN YAII"/>
    <property type="match status" value="1"/>
</dbReference>
<gene>
    <name evidence="3" type="ORF">FRC96_17180</name>
</gene>
<evidence type="ECO:0000313" key="3">
    <source>
        <dbReference type="EMBL" id="TXD32545.1"/>
    </source>
</evidence>
<dbReference type="HAMAP" id="MF_00489">
    <property type="entry name" value="UPF0178"/>
    <property type="match status" value="1"/>
</dbReference>
<protein>
    <recommendedName>
        <fullName evidence="2">UPF0178 protein FRC96_17180</fullName>
    </recommendedName>
</protein>
<sequence>MTIWVDADAAPGAVKDILTKASLTRGVDVMLVANRWLPKPRAARVQTVVVPAGADVADDYIVEHCQAGDLVITADIPLADRVIERGCEVITAYGRELDAENVREALNMRDFKEELRDLGVMTGGPPPYGQSQKQAFANALDRWITRNQRA</sequence>
<proteinExistence type="inferred from homology"/>
<dbReference type="InterPro" id="IPR003791">
    <property type="entry name" value="UPF0178"/>
</dbReference>
<dbReference type="EMBL" id="VOSL01000125">
    <property type="protein sequence ID" value="TXD32545.1"/>
    <property type="molecule type" value="Genomic_DNA"/>
</dbReference>
<evidence type="ECO:0000256" key="2">
    <source>
        <dbReference type="HAMAP-Rule" id="MF_00489"/>
    </source>
</evidence>
<dbReference type="OrthoDB" id="9798918at2"/>
<dbReference type="Pfam" id="PF02639">
    <property type="entry name" value="DUF188"/>
    <property type="match status" value="1"/>
</dbReference>
<dbReference type="PANTHER" id="PTHR35146:SF1">
    <property type="entry name" value="UPF0178 PROTEIN YAII"/>
    <property type="match status" value="1"/>
</dbReference>